<keyword evidence="8" id="KW-1185">Reference proteome</keyword>
<evidence type="ECO:0000256" key="2">
    <source>
        <dbReference type="ARBA" id="ARBA00006739"/>
    </source>
</evidence>
<protein>
    <submittedName>
        <fullName evidence="7">GT2 family glycosyltransferase</fullName>
    </submittedName>
</protein>
<comment type="similarity">
    <text evidence="2">Belongs to the glycosyltransferase 2 family.</text>
</comment>
<name>A0ABX0TDG1_9MICO</name>
<dbReference type="Proteomes" id="UP001318300">
    <property type="component" value="Unassembled WGS sequence"/>
</dbReference>
<sequence>MDVSVVIVDWHQPELTRRALESVLSQRVDAAVEVVLVVNDADDATVRAYRSDFPSIVVVPEPTNAGFAGGVARGIDASTGEVVVLVNNDAVADHGFLDRGLAALAAGGAETAAVAATAVLEGRFVRVESGAPRSDDDLVAADGRRWRRVPTGGVTLVNGTGVVLDRSGNGRDRDWLRPIDDAPEVAPLFGFSGGAAFLRRSAVAAVGGFDESLFMYYEDLDLAWRLRLAGYRIGSAPDAVVVHRHAASSGSDSPLVRSQSMRNRLVVTARDASDAMVARVLARTAVRLVRDLVRPSRAQLPPSAWWRLVREAPAALRRARHLRRRDGWSAADRRRVEALFDGADRSR</sequence>
<feature type="domain" description="Glycosyltransferase 2-like" evidence="6">
    <location>
        <begin position="190"/>
        <end position="245"/>
    </location>
</feature>
<keyword evidence="4" id="KW-0808">Transferase</keyword>
<dbReference type="Gene3D" id="3.90.550.10">
    <property type="entry name" value="Spore Coat Polysaccharide Biosynthesis Protein SpsA, Chain A"/>
    <property type="match status" value="1"/>
</dbReference>
<dbReference type="PANTHER" id="PTHR43179:SF12">
    <property type="entry name" value="GALACTOFURANOSYLTRANSFERASE GLFT2"/>
    <property type="match status" value="1"/>
</dbReference>
<comment type="caution">
    <text evidence="7">The sequence shown here is derived from an EMBL/GenBank/DDBJ whole genome shotgun (WGS) entry which is preliminary data.</text>
</comment>
<organism evidence="7 8">
    <name type="scientific">Curtobacterium salicis</name>
    <dbReference type="NCBI Taxonomy" id="1779862"/>
    <lineage>
        <taxon>Bacteria</taxon>
        <taxon>Bacillati</taxon>
        <taxon>Actinomycetota</taxon>
        <taxon>Actinomycetes</taxon>
        <taxon>Micrococcales</taxon>
        <taxon>Microbacteriaceae</taxon>
        <taxon>Curtobacterium</taxon>
    </lineage>
</organism>
<dbReference type="PANTHER" id="PTHR43179">
    <property type="entry name" value="RHAMNOSYLTRANSFERASE WBBL"/>
    <property type="match status" value="1"/>
</dbReference>
<gene>
    <name evidence="7" type="ORF">E9228_002881</name>
</gene>
<dbReference type="EMBL" id="JAAOYO010000004">
    <property type="protein sequence ID" value="NII42223.1"/>
    <property type="molecule type" value="Genomic_DNA"/>
</dbReference>
<evidence type="ECO:0000313" key="7">
    <source>
        <dbReference type="EMBL" id="NII42223.1"/>
    </source>
</evidence>
<feature type="domain" description="Glycosyltransferase 2-like" evidence="5">
    <location>
        <begin position="4"/>
        <end position="122"/>
    </location>
</feature>
<keyword evidence="3" id="KW-0328">Glycosyltransferase</keyword>
<dbReference type="InterPro" id="IPR001173">
    <property type="entry name" value="Glyco_trans_2-like"/>
</dbReference>
<dbReference type="Pfam" id="PF00535">
    <property type="entry name" value="Glycos_transf_2"/>
    <property type="match status" value="1"/>
</dbReference>
<evidence type="ECO:0000259" key="5">
    <source>
        <dbReference type="Pfam" id="PF00535"/>
    </source>
</evidence>
<proteinExistence type="inferred from homology"/>
<evidence type="ECO:0000256" key="1">
    <source>
        <dbReference type="ARBA" id="ARBA00004776"/>
    </source>
</evidence>
<dbReference type="SUPFAM" id="SSF53448">
    <property type="entry name" value="Nucleotide-diphospho-sugar transferases"/>
    <property type="match status" value="1"/>
</dbReference>
<dbReference type="InterPro" id="IPR029044">
    <property type="entry name" value="Nucleotide-diphossugar_trans"/>
</dbReference>
<evidence type="ECO:0000259" key="6">
    <source>
        <dbReference type="Pfam" id="PF13632"/>
    </source>
</evidence>
<evidence type="ECO:0000256" key="4">
    <source>
        <dbReference type="ARBA" id="ARBA00022679"/>
    </source>
</evidence>
<dbReference type="RefSeq" id="WP_166781204.1">
    <property type="nucleotide sequence ID" value="NZ_JAAOYO010000004.1"/>
</dbReference>
<accession>A0ABX0TDG1</accession>
<evidence type="ECO:0000313" key="8">
    <source>
        <dbReference type="Proteomes" id="UP001318300"/>
    </source>
</evidence>
<evidence type="ECO:0000256" key="3">
    <source>
        <dbReference type="ARBA" id="ARBA00022676"/>
    </source>
</evidence>
<reference evidence="7 8" key="1">
    <citation type="submission" date="2020-03" db="EMBL/GenBank/DDBJ databases">
        <title>Above-ground endophytic microbial communities from plants in different locations in the United States.</title>
        <authorList>
            <person name="Frank C."/>
        </authorList>
    </citation>
    <scope>NUCLEOTIDE SEQUENCE [LARGE SCALE GENOMIC DNA]</scope>
    <source>
        <strain evidence="7 8">WW7</strain>
    </source>
</reference>
<dbReference type="Pfam" id="PF13632">
    <property type="entry name" value="Glyco_trans_2_3"/>
    <property type="match status" value="1"/>
</dbReference>
<comment type="pathway">
    <text evidence="1">Cell wall biogenesis; cell wall polysaccharide biosynthesis.</text>
</comment>